<dbReference type="EMBL" id="RXOL01000010">
    <property type="protein sequence ID" value="RVQ64994.1"/>
    <property type="molecule type" value="Genomic_DNA"/>
</dbReference>
<dbReference type="GO" id="GO:0019825">
    <property type="term" value="F:oxygen binding"/>
    <property type="evidence" value="ECO:0007669"/>
    <property type="project" value="InterPro"/>
</dbReference>
<protein>
    <submittedName>
        <fullName evidence="5">Group III truncated hemoglobin</fullName>
    </submittedName>
</protein>
<dbReference type="CDD" id="cd08916">
    <property type="entry name" value="TrHb3_P"/>
    <property type="match status" value="1"/>
</dbReference>
<keyword evidence="2" id="KW-0349">Heme</keyword>
<name>A0A437GUT7_9SPHN</name>
<sequence>MKTEQIDDQSLRRLVEAFYARVRTDDELGPIFNDAISGWPEHLDKLTDFWSSVMLTTGRYKGQPVPAHMKHRTRITPELFERWLSLWTETTDTMMEPTAAKSLQDKARRIAQSLQLAMFFRIEAECTTSNRAEAEKAAAQ</sequence>
<reference evidence="5 6" key="1">
    <citation type="submission" date="2018-12" db="EMBL/GenBank/DDBJ databases">
        <title>Croceicoccus ponticola sp. nov., a lipolytic bacterium isolated from seawater.</title>
        <authorList>
            <person name="Yoon J.-H."/>
        </authorList>
    </citation>
    <scope>NUCLEOTIDE SEQUENCE [LARGE SCALE GENOMIC DNA]</scope>
    <source>
        <strain evidence="5 6">GM-16</strain>
    </source>
</reference>
<dbReference type="Gene3D" id="1.10.490.10">
    <property type="entry name" value="Globins"/>
    <property type="match status" value="1"/>
</dbReference>
<dbReference type="RefSeq" id="WP_127613608.1">
    <property type="nucleotide sequence ID" value="NZ_RXOL01000010.1"/>
</dbReference>
<dbReference type="GO" id="GO:0020037">
    <property type="term" value="F:heme binding"/>
    <property type="evidence" value="ECO:0007669"/>
    <property type="project" value="InterPro"/>
</dbReference>
<dbReference type="GO" id="GO:0046872">
    <property type="term" value="F:metal ion binding"/>
    <property type="evidence" value="ECO:0007669"/>
    <property type="project" value="UniProtKB-KW"/>
</dbReference>
<evidence type="ECO:0000256" key="1">
    <source>
        <dbReference type="ARBA" id="ARBA00022448"/>
    </source>
</evidence>
<keyword evidence="3" id="KW-0479">Metal-binding</keyword>
<dbReference type="InterPro" id="IPR012292">
    <property type="entry name" value="Globin/Proto"/>
</dbReference>
<dbReference type="Pfam" id="PF01152">
    <property type="entry name" value="Bac_globin"/>
    <property type="match status" value="1"/>
</dbReference>
<keyword evidence="6" id="KW-1185">Reference proteome</keyword>
<keyword evidence="4" id="KW-0408">Iron</keyword>
<evidence type="ECO:0000313" key="5">
    <source>
        <dbReference type="EMBL" id="RVQ64994.1"/>
    </source>
</evidence>
<dbReference type="AlphaFoldDB" id="A0A437GUT7"/>
<comment type="caution">
    <text evidence="5">The sequence shown here is derived from an EMBL/GenBank/DDBJ whole genome shotgun (WGS) entry which is preliminary data.</text>
</comment>
<evidence type="ECO:0000313" key="6">
    <source>
        <dbReference type="Proteomes" id="UP000283003"/>
    </source>
</evidence>
<accession>A0A437GUT7</accession>
<evidence type="ECO:0000256" key="3">
    <source>
        <dbReference type="ARBA" id="ARBA00022723"/>
    </source>
</evidence>
<dbReference type="Proteomes" id="UP000283003">
    <property type="component" value="Unassembled WGS sequence"/>
</dbReference>
<dbReference type="InterPro" id="IPR001486">
    <property type="entry name" value="Hemoglobin_trunc"/>
</dbReference>
<evidence type="ECO:0000256" key="4">
    <source>
        <dbReference type="ARBA" id="ARBA00023004"/>
    </source>
</evidence>
<organism evidence="5 6">
    <name type="scientific">Croceicoccus ponticola</name>
    <dbReference type="NCBI Taxonomy" id="2217664"/>
    <lineage>
        <taxon>Bacteria</taxon>
        <taxon>Pseudomonadati</taxon>
        <taxon>Pseudomonadota</taxon>
        <taxon>Alphaproteobacteria</taxon>
        <taxon>Sphingomonadales</taxon>
        <taxon>Erythrobacteraceae</taxon>
        <taxon>Croceicoccus</taxon>
    </lineage>
</organism>
<keyword evidence="1" id="KW-0813">Transport</keyword>
<dbReference type="OrthoDB" id="25954at2"/>
<dbReference type="InterPro" id="IPR009050">
    <property type="entry name" value="Globin-like_sf"/>
</dbReference>
<evidence type="ECO:0000256" key="2">
    <source>
        <dbReference type="ARBA" id="ARBA00022617"/>
    </source>
</evidence>
<proteinExistence type="predicted"/>
<dbReference type="SUPFAM" id="SSF46458">
    <property type="entry name" value="Globin-like"/>
    <property type="match status" value="1"/>
</dbReference>
<gene>
    <name evidence="5" type="ORF">EKN06_14420</name>
</gene>